<evidence type="ECO:0000313" key="3">
    <source>
        <dbReference type="Proteomes" id="UP000105204"/>
    </source>
</evidence>
<dbReference type="RefSeq" id="NP_954945.1">
    <property type="nucleotide sequence ID" value="NC_005261.3"/>
</dbReference>
<feature type="region of interest" description="Disordered" evidence="1">
    <location>
        <begin position="45"/>
        <end position="148"/>
    </location>
</feature>
<gene>
    <name evidence="2" type="ORF">BHV5-54</name>
</gene>
<feature type="compositionally biased region" description="Basic and acidic residues" evidence="1">
    <location>
        <begin position="91"/>
        <end position="102"/>
    </location>
</feature>
<feature type="compositionally biased region" description="Basic residues" evidence="1">
    <location>
        <begin position="69"/>
        <end position="83"/>
    </location>
</feature>
<evidence type="ECO:0000256" key="1">
    <source>
        <dbReference type="SAM" id="MobiDB-lite"/>
    </source>
</evidence>
<reference evidence="2 3" key="1">
    <citation type="journal article" date="2003" name="J. Virol.">
        <title>Genome of bovine herpesvirus 5.</title>
        <authorList>
            <person name="Delhon G."/>
            <person name="Moraes M.P."/>
            <person name="Lu Z."/>
            <person name="Afonso C.L."/>
            <person name="Flores E.F."/>
            <person name="Weiblen R."/>
            <person name="Kutish G.F."/>
            <person name="Rock D.L."/>
        </authorList>
    </citation>
    <scope>NUCLEOTIDE SEQUENCE [LARGE SCALE GENOMIC DNA]</scope>
    <source>
        <strain evidence="2">SV507/99</strain>
    </source>
</reference>
<evidence type="ECO:0000313" key="2">
    <source>
        <dbReference type="EMBL" id="AAR86159.1"/>
    </source>
</evidence>
<keyword evidence="3" id="KW-1185">Reference proteome</keyword>
<name>Q6X214_9ALPH</name>
<dbReference type="KEGG" id="vg:36931294"/>
<sequence>MALARAGEVSGEVSSEVFGEARVATVADYTRFLASNRAAAAKLRAAAAASSAAGEGGPGGDPSPSGHPVPRRVRRAPSLRAARRPNGPAADDDRPSPEEARAARLYAAASPARARRSVPLSLPSAERRAPPPPPSRRPSQSTARFNKA</sequence>
<dbReference type="Proteomes" id="UP000105204">
    <property type="component" value="Segment"/>
</dbReference>
<dbReference type="EMBL" id="AY261359">
    <property type="protein sequence ID" value="AAR86159.1"/>
    <property type="molecule type" value="Genomic_DNA"/>
</dbReference>
<protein>
    <submittedName>
        <fullName evidence="2">UL3.5 virion protein</fullName>
    </submittedName>
</protein>
<feature type="compositionally biased region" description="Low complexity" evidence="1">
    <location>
        <begin position="103"/>
        <end position="112"/>
    </location>
</feature>
<organism evidence="2 3">
    <name type="scientific">Bovine alphaherpesvirus 5</name>
    <dbReference type="NCBI Taxonomy" id="35244"/>
    <lineage>
        <taxon>Viruses</taxon>
        <taxon>Duplodnaviria</taxon>
        <taxon>Heunggongvirae</taxon>
        <taxon>Peploviricota</taxon>
        <taxon>Herviviricetes</taxon>
        <taxon>Herpesvirales</taxon>
        <taxon>Orthoherpesviridae</taxon>
        <taxon>Alphaherpesvirinae</taxon>
        <taxon>Varicellovirus</taxon>
        <taxon>Varicellovirus bovinealpha5</taxon>
    </lineage>
</organism>
<accession>Q6X214</accession>
<feature type="compositionally biased region" description="Low complexity" evidence="1">
    <location>
        <begin position="137"/>
        <end position="148"/>
    </location>
</feature>
<dbReference type="GeneID" id="36931294"/>
<proteinExistence type="predicted"/>